<accession>A0A1I8AYD2</accession>
<protein>
    <submittedName>
        <fullName evidence="2">F-box domain-containing protein</fullName>
    </submittedName>
</protein>
<sequence length="161" mass="19461">MFNNLQVESKLDIFKYLNIEQLTSVRQTNYYFNALIGRYEGELARKKFYKIEIIELFAGNNYKYINLQDGVFKLKATNQLMEKFIETSKDYSNMFNYIKFNCSWLKFNLNERAEFIRKEQGSVGWQYFYQLTNQNNPKVKFSILYIVRNELISHFKIVRIS</sequence>
<organism evidence="1 2">
    <name type="scientific">Meloidogyne hapla</name>
    <name type="common">Root-knot nematode worm</name>
    <dbReference type="NCBI Taxonomy" id="6305"/>
    <lineage>
        <taxon>Eukaryota</taxon>
        <taxon>Metazoa</taxon>
        <taxon>Ecdysozoa</taxon>
        <taxon>Nematoda</taxon>
        <taxon>Chromadorea</taxon>
        <taxon>Rhabditida</taxon>
        <taxon>Tylenchina</taxon>
        <taxon>Tylenchomorpha</taxon>
        <taxon>Tylenchoidea</taxon>
        <taxon>Meloidogynidae</taxon>
        <taxon>Meloidogyninae</taxon>
        <taxon>Meloidogyne</taxon>
    </lineage>
</organism>
<name>A0A1I8AYD2_MELHA</name>
<dbReference type="WBParaSite" id="MhA1_Contig1101.frz3.gene14">
    <property type="protein sequence ID" value="MhA1_Contig1101.frz3.gene14"/>
    <property type="gene ID" value="MhA1_Contig1101.frz3.gene14"/>
</dbReference>
<evidence type="ECO:0000313" key="1">
    <source>
        <dbReference type="Proteomes" id="UP000095281"/>
    </source>
</evidence>
<dbReference type="Proteomes" id="UP000095281">
    <property type="component" value="Unplaced"/>
</dbReference>
<keyword evidence="1" id="KW-1185">Reference proteome</keyword>
<evidence type="ECO:0000313" key="2">
    <source>
        <dbReference type="WBParaSite" id="MhA1_Contig1101.frz3.gene14"/>
    </source>
</evidence>
<proteinExistence type="predicted"/>
<dbReference type="AlphaFoldDB" id="A0A1I8AYD2"/>
<reference evidence="2" key="1">
    <citation type="submission" date="2016-11" db="UniProtKB">
        <authorList>
            <consortium name="WormBaseParasite"/>
        </authorList>
    </citation>
    <scope>IDENTIFICATION</scope>
</reference>